<evidence type="ECO:0000313" key="2">
    <source>
        <dbReference type="Proteomes" id="UP001457282"/>
    </source>
</evidence>
<proteinExistence type="predicted"/>
<dbReference type="AlphaFoldDB" id="A0AAW1YN74"/>
<sequence>MKAIDMQGTLRAVVAQCQCKPGRRSLPSKSQAITLSGDATTPLCVQALDTSLPSTPSGCLCRYVFSTNGLGELTESLKKKIQVNSMKPTGNSFLIGSLFFFTESLTPLSTNCKRISLTVRNYHHRAALPPVHSCSLPKLQACLTLPGMSCLCASSRSGKFLNRELGDWIGGLPVMFVRYRSQIYLSS</sequence>
<dbReference type="Proteomes" id="UP001457282">
    <property type="component" value="Unassembled WGS sequence"/>
</dbReference>
<accession>A0AAW1YN74</accession>
<reference evidence="1 2" key="1">
    <citation type="journal article" date="2023" name="G3 (Bethesda)">
        <title>A chromosome-length genome assembly and annotation of blackberry (Rubus argutus, cv. 'Hillquist').</title>
        <authorList>
            <person name="Bruna T."/>
            <person name="Aryal R."/>
            <person name="Dudchenko O."/>
            <person name="Sargent D.J."/>
            <person name="Mead D."/>
            <person name="Buti M."/>
            <person name="Cavallini A."/>
            <person name="Hytonen T."/>
            <person name="Andres J."/>
            <person name="Pham M."/>
            <person name="Weisz D."/>
            <person name="Mascagni F."/>
            <person name="Usai G."/>
            <person name="Natali L."/>
            <person name="Bassil N."/>
            <person name="Fernandez G.E."/>
            <person name="Lomsadze A."/>
            <person name="Armour M."/>
            <person name="Olukolu B."/>
            <person name="Poorten T."/>
            <person name="Britton C."/>
            <person name="Davik J."/>
            <person name="Ashrafi H."/>
            <person name="Aiden E.L."/>
            <person name="Borodovsky M."/>
            <person name="Worthington M."/>
        </authorList>
    </citation>
    <scope>NUCLEOTIDE SEQUENCE [LARGE SCALE GENOMIC DNA]</scope>
    <source>
        <strain evidence="1">PI 553951</strain>
    </source>
</reference>
<dbReference type="EMBL" id="JBEDUW010000001">
    <property type="protein sequence ID" value="KAK9950118.1"/>
    <property type="molecule type" value="Genomic_DNA"/>
</dbReference>
<name>A0AAW1YN74_RUBAR</name>
<comment type="caution">
    <text evidence="1">The sequence shown here is derived from an EMBL/GenBank/DDBJ whole genome shotgun (WGS) entry which is preliminary data.</text>
</comment>
<gene>
    <name evidence="1" type="ORF">M0R45_005620</name>
</gene>
<evidence type="ECO:0000313" key="1">
    <source>
        <dbReference type="EMBL" id="KAK9950118.1"/>
    </source>
</evidence>
<organism evidence="1 2">
    <name type="scientific">Rubus argutus</name>
    <name type="common">Southern blackberry</name>
    <dbReference type="NCBI Taxonomy" id="59490"/>
    <lineage>
        <taxon>Eukaryota</taxon>
        <taxon>Viridiplantae</taxon>
        <taxon>Streptophyta</taxon>
        <taxon>Embryophyta</taxon>
        <taxon>Tracheophyta</taxon>
        <taxon>Spermatophyta</taxon>
        <taxon>Magnoliopsida</taxon>
        <taxon>eudicotyledons</taxon>
        <taxon>Gunneridae</taxon>
        <taxon>Pentapetalae</taxon>
        <taxon>rosids</taxon>
        <taxon>fabids</taxon>
        <taxon>Rosales</taxon>
        <taxon>Rosaceae</taxon>
        <taxon>Rosoideae</taxon>
        <taxon>Rosoideae incertae sedis</taxon>
        <taxon>Rubus</taxon>
    </lineage>
</organism>
<protein>
    <submittedName>
        <fullName evidence="1">Uncharacterized protein</fullName>
    </submittedName>
</protein>
<keyword evidence="2" id="KW-1185">Reference proteome</keyword>